<organism evidence="1 2">
    <name type="scientific">Lipomyces orientalis</name>
    <dbReference type="NCBI Taxonomy" id="1233043"/>
    <lineage>
        <taxon>Eukaryota</taxon>
        <taxon>Fungi</taxon>
        <taxon>Dikarya</taxon>
        <taxon>Ascomycota</taxon>
        <taxon>Saccharomycotina</taxon>
        <taxon>Lipomycetes</taxon>
        <taxon>Lipomycetales</taxon>
        <taxon>Lipomycetaceae</taxon>
        <taxon>Lipomyces</taxon>
    </lineage>
</organism>
<reference evidence="2" key="1">
    <citation type="journal article" date="2024" name="Front. Bioeng. Biotechnol.">
        <title>Genome-scale model development and genomic sequencing of the oleaginous clade Lipomyces.</title>
        <authorList>
            <person name="Czajka J.J."/>
            <person name="Han Y."/>
            <person name="Kim J."/>
            <person name="Mondo S.J."/>
            <person name="Hofstad B.A."/>
            <person name="Robles A."/>
            <person name="Haridas S."/>
            <person name="Riley R."/>
            <person name="LaButti K."/>
            <person name="Pangilinan J."/>
            <person name="Andreopoulos W."/>
            <person name="Lipzen A."/>
            <person name="Yan J."/>
            <person name="Wang M."/>
            <person name="Ng V."/>
            <person name="Grigoriev I.V."/>
            <person name="Spatafora J.W."/>
            <person name="Magnuson J.K."/>
            <person name="Baker S.E."/>
            <person name="Pomraning K.R."/>
        </authorList>
    </citation>
    <scope>NUCLEOTIDE SEQUENCE [LARGE SCALE GENOMIC DNA]</scope>
    <source>
        <strain evidence="2">CBS 10300</strain>
    </source>
</reference>
<comment type="caution">
    <text evidence="1">The sequence shown here is derived from an EMBL/GenBank/DDBJ whole genome shotgun (WGS) entry which is preliminary data.</text>
</comment>
<proteinExistence type="predicted"/>
<accession>A0ACC3TFG9</accession>
<gene>
    <name evidence="1" type="ORF">V1517DRAFT_332695</name>
</gene>
<evidence type="ECO:0000313" key="2">
    <source>
        <dbReference type="Proteomes" id="UP001489719"/>
    </source>
</evidence>
<dbReference type="EMBL" id="MU970190">
    <property type="protein sequence ID" value="KAK9319410.1"/>
    <property type="molecule type" value="Genomic_DNA"/>
</dbReference>
<name>A0ACC3TFG9_9ASCO</name>
<keyword evidence="2" id="KW-1185">Reference proteome</keyword>
<protein>
    <submittedName>
        <fullName evidence="1">Uncharacterized protein</fullName>
    </submittedName>
</protein>
<sequence length="1120" mass="124644">MTSLSTAVGPNTAVKSVNGIPSMSELSTVKMASSHTPNSSSNSTSNKKKKKKRKGGQNATTSANSSLNDEQHVNGNTASLEHYELSINGSANVDSNPPFADDYGSEDEISNAEVSKKSKKKKKKKNNASNSNNGDNHNTALANGNKKNDRIWNTNTNEERERIKDFWLSLGEEERRSLVKVEKEAVLRKMKEQQKHSCSCSVCGRKRNAIEKELEVLYDAYYEELEQYANQQQKYGPVPPPSLRSSYPHLGPHSPSALVRELQEDEDDEDELDDDDDYSESDQPPELLNHDIPRDFFNFGNSLTVQGGILTVADDLLKNDGKKFIEMMEQLAERRMAREEEALAATEYDDDDDYEDEEDDEDYEDDEDDDEADSMSEEQRMEEGRRMFQIFAARMFEQRVLTAYREKVSQERQRKLLEELDEENRLREEREMKRAKEKEKKKDKKRQQKQAKEEERIRREAEKAAEEAAQRAEELRKAEESRKRREEQRLKKEAERKAQEEERVRKEEERRKRQQEEREREAERERKRKAREEKERKRKEEQARKEREQKEQKERELREKRDKEEQERKGRLEAERQQREEQDRLETFERQQKEKEMREREAKEREARARKEALQREVYAKRLQVQQQQIQQQLQQQQQVQQSQMQAQQQVQHQQQQQQNLLHQYAAAQSPFVAPPLQAIPSAKQATHYASSGVIPSHPSSAAVHSGSAYPSIISPPVQKAPTPSRSALPAAVGSAAPQSTTQSASRTAAAGAPPSPASPALNGLPGMTRSDSSSPSQMPGQIPANSMLSYSSFVSDLSLGQQGSTAASVSPVPLGLYGNALGQNSLGNIPASYRAFPSPLSGNAFPPVTQQTRPQGVPAHSRQSFVGMDYNHGTQQANGLSSFPFGASSRTSTTPIGLAASASIGSAPVLAAPSSVSSVLSNAIASEGVSPAPVAANAMLDRRLSSSFENVNNVGIQAINGPTPTSPKSKPIQRPHPIQRPPSNTSRSDEPHTSSSSASDDHQNVASNPSVMGSRALLDEDDIPFYQPSARRAAPGAPGESNGGANAAPMPIGLGASRPLFGQSNLFPDPFSTTKRPSESSPLFENTWSIAGLGLGGSNVPATPWLSGWTEGASNNKKP</sequence>
<dbReference type="Proteomes" id="UP001489719">
    <property type="component" value="Unassembled WGS sequence"/>
</dbReference>
<evidence type="ECO:0000313" key="1">
    <source>
        <dbReference type="EMBL" id="KAK9319410.1"/>
    </source>
</evidence>